<dbReference type="PROSITE" id="PS50011">
    <property type="entry name" value="PROTEIN_KINASE_DOM"/>
    <property type="match status" value="1"/>
</dbReference>
<dbReference type="PANTHER" id="PTHR24363:SF0">
    <property type="entry name" value="SERINE_THREONINE KINASE LIKE DOMAIN CONTAINING 1"/>
    <property type="match status" value="1"/>
</dbReference>
<evidence type="ECO:0000256" key="7">
    <source>
        <dbReference type="ARBA" id="ARBA00047899"/>
    </source>
</evidence>
<name>A0ABW0A7I3_9ACTN</name>
<sequence length="837" mass="89716">MTTPGKPPGNPPGDRPGSPTGEPPGNPGKPPGSPPGEPPAQPPAPPPPPDRCPWPGCDGRIEATGFCSTRGHRARREVPPVPDSPPTAGTRRRAETDRLFTVGPAEDGLLDLPYIATPSPEALVVADPRVPAGGKTCGHDGCTAIVGRPYAGQPALPTGFCERCGHPYDFTPRLAPGDLVGEQYRVVGCVANGGLGWVYLAHDIRLEGNPVALKGLINTRDPIALHNMGEERRNLIRSDHPDIVRIINFVTHPEPGAADAADRSGSGGGGGNGGGNGSGVGTGNEDEDGDGDRDSDGHTRYIVMEFVRGMLLSQVRDRITRREGPFGEDRIFEYVLSYGCRILDALESLHRKNYVYCDLKPNNVMHYADRIKLIDLGATRELGDESGVVLGARGFTAPEVVRLGARGLSVQSDLFSLGMTLRALSDDSGRQPEGLGAESYRRAVSRATAEDPLDRFASAREMAEQLRGVLREIRSLRTGTEHPEPSTLFAPAATLLDDSLGRVPPLERWLTGERRPLLDPGLPAADRVPRHLPVPYPDPADPAAALLGQPTSSGPRRLIQQLSTSGHESVEIRLRQLRAHLELGELGAAEERLTTAKQLLGHLVPHDWRIAWHEGLLHLARHEPAAAQARFDRVYHDLPGEYAPKLALGYCAEQRGDAEAAERYYQAVWQRNRSQGSAAFGLARLRLAAGDRTGAVGLLGGLPEVSRHYDAGRIACVRVLSGRLHTDPARGLPGRADLAAALDLLPRLYLDEGHPGGPARDRLEAETLEVALERVRAGATAGGPGGGTALFGADDEEFALRSRLEAKLRRLARQAPTPGGLAALVDLANRVRPKTRF</sequence>
<evidence type="ECO:0000313" key="12">
    <source>
        <dbReference type="Proteomes" id="UP001596222"/>
    </source>
</evidence>
<dbReference type="RefSeq" id="WP_382049983.1">
    <property type="nucleotide sequence ID" value="NZ_JBHSKJ010000026.1"/>
</dbReference>
<dbReference type="InterPro" id="IPR011009">
    <property type="entry name" value="Kinase-like_dom_sf"/>
</dbReference>
<feature type="compositionally biased region" description="Pro residues" evidence="9">
    <location>
        <begin position="21"/>
        <end position="52"/>
    </location>
</feature>
<feature type="domain" description="Protein kinase" evidence="10">
    <location>
        <begin position="184"/>
        <end position="489"/>
    </location>
</feature>
<organism evidence="11 12">
    <name type="scientific">Streptomyces aureoversilis</name>
    <dbReference type="NCBI Taxonomy" id="67277"/>
    <lineage>
        <taxon>Bacteria</taxon>
        <taxon>Bacillati</taxon>
        <taxon>Actinomycetota</taxon>
        <taxon>Actinomycetes</taxon>
        <taxon>Kitasatosporales</taxon>
        <taxon>Streptomycetaceae</taxon>
        <taxon>Streptomyces</taxon>
    </lineage>
</organism>
<evidence type="ECO:0000256" key="8">
    <source>
        <dbReference type="ARBA" id="ARBA00048679"/>
    </source>
</evidence>
<keyword evidence="6" id="KW-0067">ATP-binding</keyword>
<dbReference type="PANTHER" id="PTHR24363">
    <property type="entry name" value="SERINE/THREONINE PROTEIN KINASE"/>
    <property type="match status" value="1"/>
</dbReference>
<evidence type="ECO:0000256" key="1">
    <source>
        <dbReference type="ARBA" id="ARBA00012513"/>
    </source>
</evidence>
<accession>A0ABW0A7I3</accession>
<dbReference type="Gene3D" id="1.10.510.10">
    <property type="entry name" value="Transferase(Phosphotransferase) domain 1"/>
    <property type="match status" value="1"/>
</dbReference>
<feature type="region of interest" description="Disordered" evidence="9">
    <location>
        <begin position="1"/>
        <end position="95"/>
    </location>
</feature>
<comment type="caution">
    <text evidence="11">The sequence shown here is derived from an EMBL/GenBank/DDBJ whole genome shotgun (WGS) entry which is preliminary data.</text>
</comment>
<dbReference type="InterPro" id="IPR031634">
    <property type="entry name" value="PknG_rubred"/>
</dbReference>
<gene>
    <name evidence="11" type="ORF">ACFPP6_32630</name>
</gene>
<dbReference type="EC" id="2.7.11.1" evidence="1"/>
<proteinExistence type="predicted"/>
<feature type="region of interest" description="Disordered" evidence="9">
    <location>
        <begin position="255"/>
        <end position="295"/>
    </location>
</feature>
<dbReference type="Pfam" id="PF16919">
    <property type="entry name" value="PknG_rubred"/>
    <property type="match status" value="1"/>
</dbReference>
<keyword evidence="2" id="KW-0723">Serine/threonine-protein kinase</keyword>
<dbReference type="Gene3D" id="1.25.40.10">
    <property type="entry name" value="Tetratricopeptide repeat domain"/>
    <property type="match status" value="1"/>
</dbReference>
<keyword evidence="4" id="KW-0547">Nucleotide-binding</keyword>
<comment type="catalytic activity">
    <reaction evidence="7">
        <text>L-threonyl-[protein] + ATP = O-phospho-L-threonyl-[protein] + ADP + H(+)</text>
        <dbReference type="Rhea" id="RHEA:46608"/>
        <dbReference type="Rhea" id="RHEA-COMP:11060"/>
        <dbReference type="Rhea" id="RHEA-COMP:11605"/>
        <dbReference type="ChEBI" id="CHEBI:15378"/>
        <dbReference type="ChEBI" id="CHEBI:30013"/>
        <dbReference type="ChEBI" id="CHEBI:30616"/>
        <dbReference type="ChEBI" id="CHEBI:61977"/>
        <dbReference type="ChEBI" id="CHEBI:456216"/>
        <dbReference type="EC" id="2.7.11.1"/>
    </reaction>
</comment>
<evidence type="ECO:0000256" key="3">
    <source>
        <dbReference type="ARBA" id="ARBA00022679"/>
    </source>
</evidence>
<dbReference type="Pfam" id="PF00069">
    <property type="entry name" value="Pkinase"/>
    <property type="match status" value="1"/>
</dbReference>
<dbReference type="Gene3D" id="3.30.200.20">
    <property type="entry name" value="Phosphorylase Kinase, domain 1"/>
    <property type="match status" value="1"/>
</dbReference>
<dbReference type="SMART" id="SM00220">
    <property type="entry name" value="S_TKc"/>
    <property type="match status" value="1"/>
</dbReference>
<dbReference type="InterPro" id="IPR031636">
    <property type="entry name" value="PknG_TPR"/>
</dbReference>
<keyword evidence="3" id="KW-0808">Transferase</keyword>
<keyword evidence="5" id="KW-0418">Kinase</keyword>
<evidence type="ECO:0000256" key="9">
    <source>
        <dbReference type="SAM" id="MobiDB-lite"/>
    </source>
</evidence>
<protein>
    <recommendedName>
        <fullName evidence="1">non-specific serine/threonine protein kinase</fullName>
        <ecNumber evidence="1">2.7.11.1</ecNumber>
    </recommendedName>
</protein>
<dbReference type="Proteomes" id="UP001596222">
    <property type="component" value="Unassembled WGS sequence"/>
</dbReference>
<evidence type="ECO:0000313" key="11">
    <source>
        <dbReference type="EMBL" id="MFC5149407.1"/>
    </source>
</evidence>
<feature type="compositionally biased region" description="Gly residues" evidence="9">
    <location>
        <begin position="265"/>
        <end position="282"/>
    </location>
</feature>
<dbReference type="SUPFAM" id="SSF56112">
    <property type="entry name" value="Protein kinase-like (PK-like)"/>
    <property type="match status" value="1"/>
</dbReference>
<evidence type="ECO:0000256" key="6">
    <source>
        <dbReference type="ARBA" id="ARBA00022840"/>
    </source>
</evidence>
<evidence type="ECO:0000256" key="4">
    <source>
        <dbReference type="ARBA" id="ARBA00022741"/>
    </source>
</evidence>
<keyword evidence="12" id="KW-1185">Reference proteome</keyword>
<dbReference type="EMBL" id="JBHSKJ010000026">
    <property type="protein sequence ID" value="MFC5149407.1"/>
    <property type="molecule type" value="Genomic_DNA"/>
</dbReference>
<evidence type="ECO:0000256" key="2">
    <source>
        <dbReference type="ARBA" id="ARBA00022527"/>
    </source>
</evidence>
<dbReference type="Pfam" id="PF16918">
    <property type="entry name" value="PknG_TPR"/>
    <property type="match status" value="1"/>
</dbReference>
<dbReference type="InterPro" id="IPR011990">
    <property type="entry name" value="TPR-like_helical_dom_sf"/>
</dbReference>
<dbReference type="InterPro" id="IPR000719">
    <property type="entry name" value="Prot_kinase_dom"/>
</dbReference>
<reference evidence="12" key="1">
    <citation type="journal article" date="2019" name="Int. J. Syst. Evol. Microbiol.">
        <title>The Global Catalogue of Microorganisms (GCM) 10K type strain sequencing project: providing services to taxonomists for standard genome sequencing and annotation.</title>
        <authorList>
            <consortium name="The Broad Institute Genomics Platform"/>
            <consortium name="The Broad Institute Genome Sequencing Center for Infectious Disease"/>
            <person name="Wu L."/>
            <person name="Ma J."/>
        </authorList>
    </citation>
    <scope>NUCLEOTIDE SEQUENCE [LARGE SCALE GENOMIC DNA]</scope>
    <source>
        <strain evidence="12">CGMCC 4.1641</strain>
    </source>
</reference>
<evidence type="ECO:0000259" key="10">
    <source>
        <dbReference type="PROSITE" id="PS50011"/>
    </source>
</evidence>
<dbReference type="SUPFAM" id="SSF48452">
    <property type="entry name" value="TPR-like"/>
    <property type="match status" value="1"/>
</dbReference>
<feature type="compositionally biased region" description="Pro residues" evidence="9">
    <location>
        <begin position="1"/>
        <end position="14"/>
    </location>
</feature>
<comment type="catalytic activity">
    <reaction evidence="8">
        <text>L-seryl-[protein] + ATP = O-phospho-L-seryl-[protein] + ADP + H(+)</text>
        <dbReference type="Rhea" id="RHEA:17989"/>
        <dbReference type="Rhea" id="RHEA-COMP:9863"/>
        <dbReference type="Rhea" id="RHEA-COMP:11604"/>
        <dbReference type="ChEBI" id="CHEBI:15378"/>
        <dbReference type="ChEBI" id="CHEBI:29999"/>
        <dbReference type="ChEBI" id="CHEBI:30616"/>
        <dbReference type="ChEBI" id="CHEBI:83421"/>
        <dbReference type="ChEBI" id="CHEBI:456216"/>
        <dbReference type="EC" id="2.7.11.1"/>
    </reaction>
</comment>
<evidence type="ECO:0000256" key="5">
    <source>
        <dbReference type="ARBA" id="ARBA00022777"/>
    </source>
</evidence>